<comment type="similarity">
    <text evidence="1">Belongs to the glycosyltransferase 90 family.</text>
</comment>
<accession>A0ABN9WL03</accession>
<name>A0ABN9WL03_9DINO</name>
<protein>
    <recommendedName>
        <fullName evidence="4">Glycosyl transferase CAP10 domain-containing protein</fullName>
    </recommendedName>
</protein>
<reference evidence="5" key="1">
    <citation type="submission" date="2023-10" db="EMBL/GenBank/DDBJ databases">
        <authorList>
            <person name="Chen Y."/>
            <person name="Shah S."/>
            <person name="Dougan E. K."/>
            <person name="Thang M."/>
            <person name="Chan C."/>
        </authorList>
    </citation>
    <scope>NUCLEOTIDE SEQUENCE [LARGE SCALE GENOMIC DNA]</scope>
</reference>
<dbReference type="Proteomes" id="UP001189429">
    <property type="component" value="Unassembled WGS sequence"/>
</dbReference>
<keyword evidence="6" id="KW-1185">Reference proteome</keyword>
<organism evidence="5 6">
    <name type="scientific">Prorocentrum cordatum</name>
    <dbReference type="NCBI Taxonomy" id="2364126"/>
    <lineage>
        <taxon>Eukaryota</taxon>
        <taxon>Sar</taxon>
        <taxon>Alveolata</taxon>
        <taxon>Dinophyceae</taxon>
        <taxon>Prorocentrales</taxon>
        <taxon>Prorocentraceae</taxon>
        <taxon>Prorocentrum</taxon>
    </lineage>
</organism>
<dbReference type="PANTHER" id="PTHR12203">
    <property type="entry name" value="KDEL LYS-ASP-GLU-LEU CONTAINING - RELATED"/>
    <property type="match status" value="1"/>
</dbReference>
<feature type="non-terminal residue" evidence="5">
    <location>
        <position position="142"/>
    </location>
</feature>
<proteinExistence type="inferred from homology"/>
<gene>
    <name evidence="5" type="ORF">PCOR1329_LOCUS68371</name>
</gene>
<comment type="caution">
    <text evidence="5">The sequence shown here is derived from an EMBL/GenBank/DDBJ whole genome shotgun (WGS) entry which is preliminary data.</text>
</comment>
<evidence type="ECO:0000313" key="6">
    <source>
        <dbReference type="Proteomes" id="UP001189429"/>
    </source>
</evidence>
<evidence type="ECO:0000256" key="2">
    <source>
        <dbReference type="ARBA" id="ARBA00022679"/>
    </source>
</evidence>
<sequence length="142" mass="16008">GGLLRPRRPDLASIDPTSRRRSRRREPIRPRGAPRPRPAYASIADACERRGLTSGYSHLADHSRFRYLISTDGSTIDDTRVYWMLSTGSLVFKQITPLLPYGVPGLEPWVHFVPVREDLGDLVAKVRWARQNDPACRGMAEG</sequence>
<feature type="region of interest" description="Disordered" evidence="3">
    <location>
        <begin position="1"/>
        <end position="40"/>
    </location>
</feature>
<dbReference type="PANTHER" id="PTHR12203:SF35">
    <property type="entry name" value="PROTEIN O-GLUCOSYLTRANSFERASE 1"/>
    <property type="match status" value="1"/>
</dbReference>
<evidence type="ECO:0000259" key="4">
    <source>
        <dbReference type="Pfam" id="PF05686"/>
    </source>
</evidence>
<dbReference type="Pfam" id="PF05686">
    <property type="entry name" value="Glyco_transf_90"/>
    <property type="match status" value="1"/>
</dbReference>
<evidence type="ECO:0000313" key="5">
    <source>
        <dbReference type="EMBL" id="CAK0887263.1"/>
    </source>
</evidence>
<evidence type="ECO:0000256" key="1">
    <source>
        <dbReference type="ARBA" id="ARBA00010118"/>
    </source>
</evidence>
<evidence type="ECO:0000256" key="3">
    <source>
        <dbReference type="SAM" id="MobiDB-lite"/>
    </source>
</evidence>
<dbReference type="EMBL" id="CAUYUJ010018916">
    <property type="protein sequence ID" value="CAK0887263.1"/>
    <property type="molecule type" value="Genomic_DNA"/>
</dbReference>
<keyword evidence="2" id="KW-0808">Transferase</keyword>
<dbReference type="InterPro" id="IPR051091">
    <property type="entry name" value="O-Glucosyltr/Glycosyltrsf_90"/>
</dbReference>
<feature type="non-terminal residue" evidence="5">
    <location>
        <position position="1"/>
    </location>
</feature>
<feature type="domain" description="Glycosyl transferase CAP10" evidence="4">
    <location>
        <begin position="56"/>
        <end position="140"/>
    </location>
</feature>
<dbReference type="InterPro" id="IPR006598">
    <property type="entry name" value="CAP10"/>
</dbReference>